<dbReference type="AlphaFoldDB" id="G4U327"/>
<keyword evidence="2" id="KW-1185">Reference proteome</keyword>
<evidence type="ECO:0000313" key="1">
    <source>
        <dbReference type="EMBL" id="CCA77924.1"/>
    </source>
</evidence>
<protein>
    <submittedName>
        <fullName evidence="1">Uncharacterized protein</fullName>
    </submittedName>
</protein>
<feature type="non-terminal residue" evidence="1">
    <location>
        <position position="1"/>
    </location>
</feature>
<proteinExistence type="predicted"/>
<name>G4U327_SERID</name>
<dbReference type="Proteomes" id="UP000007148">
    <property type="component" value="Unassembled WGS sequence"/>
</dbReference>
<evidence type="ECO:0000313" key="2">
    <source>
        <dbReference type="Proteomes" id="UP000007148"/>
    </source>
</evidence>
<dbReference type="InParanoid" id="G4U327"/>
<sequence length="138" mass="16638">LQTESTCRELVTNPALCPNFEFLKVHRPRSEQNDKNPWPDFFENRTNTSKKRIICNIDVQAHRIDPIHKCYTYNMCDKNMHLNSNHYEEVFYTDNDLDNGDLFGWDDYYEPHYSWEDSDFSGVDYLEDEDDYYVQDDL</sequence>
<dbReference type="OrthoDB" id="2998253at2759"/>
<gene>
    <name evidence="1" type="ORF">PIIN_00637</name>
</gene>
<dbReference type="HOGENOM" id="CLU_1856073_0_0_1"/>
<reference evidence="1 2" key="1">
    <citation type="journal article" date="2011" name="PLoS Pathog.">
        <title>Endophytic Life Strategies Decoded by Genome and Transcriptome Analyses of the Mutualistic Root Symbiont Piriformospora indica.</title>
        <authorList>
            <person name="Zuccaro A."/>
            <person name="Lahrmann U."/>
            <person name="Guldener U."/>
            <person name="Langen G."/>
            <person name="Pfiffi S."/>
            <person name="Biedenkopf D."/>
            <person name="Wong P."/>
            <person name="Samans B."/>
            <person name="Grimm C."/>
            <person name="Basiewicz M."/>
            <person name="Murat C."/>
            <person name="Martin F."/>
            <person name="Kogel K.H."/>
        </authorList>
    </citation>
    <scope>NUCLEOTIDE SEQUENCE [LARGE SCALE GENOMIC DNA]</scope>
    <source>
        <strain evidence="1 2">DSM 11827</strain>
    </source>
</reference>
<dbReference type="EMBL" id="CAFZ01001878">
    <property type="protein sequence ID" value="CCA77924.1"/>
    <property type="molecule type" value="Genomic_DNA"/>
</dbReference>
<organism evidence="1 2">
    <name type="scientific">Serendipita indica (strain DSM 11827)</name>
    <name type="common">Root endophyte fungus</name>
    <name type="synonym">Piriformospora indica</name>
    <dbReference type="NCBI Taxonomy" id="1109443"/>
    <lineage>
        <taxon>Eukaryota</taxon>
        <taxon>Fungi</taxon>
        <taxon>Dikarya</taxon>
        <taxon>Basidiomycota</taxon>
        <taxon>Agaricomycotina</taxon>
        <taxon>Agaricomycetes</taxon>
        <taxon>Sebacinales</taxon>
        <taxon>Serendipitaceae</taxon>
        <taxon>Serendipita</taxon>
    </lineage>
</organism>
<comment type="caution">
    <text evidence="1">The sequence shown here is derived from an EMBL/GenBank/DDBJ whole genome shotgun (WGS) entry which is preliminary data.</text>
</comment>
<accession>G4U327</accession>